<sequence length="1527" mass="166308">MSQAGDAEDLSQALLRRLSAVDWLLFGESEQADGPPARSPTPTHHRQLSDHGGRTRPRKSSMRLPRTSSLRAASSAASQHRAELLAICEAAAQGLRTRPAMASADVEAALSSIVDECFDLRARILDVERAAAPSPAPLSATLPPRSAAAAAAAAAAAEPALGRAKDALFEPPADQNLEAGSSISGSTRASPEPGAVPPDPFLVRSPSVASSAASQMSRPTLQRQPAVDAKDVTRFLATNGLEIASTVAGIAGAAAHFAPVPGLGAAVATIDDTVRYLQLDVDAPFAVKEYCADLADIKAVLAPMSNQWFSPDVQRRCEVLLTLLRDAQQLLEHARSETHSWTIPLGAAASKFDAQIEGFRRQLGRARELLFLSMQVDSAAMLMRMAKQLNIIDVKPERLLSILRPRSLLLRHSDLMIAPKRLDSSGAFIVHEAKMDGSAYVLKEFRESIAGSERAIEAEARKWFDANHSSVLQLTGICLSRDDETGIGPFLAMPFVDHDLESFVKQHPDLDTRDRLGILLRIARGIKYLHDLAPSAPIVHGRLSFRHIRIESSTEIANGKRAVKIRKAMIVPSVGVTSQAAETDAEALLVAPEARLRSTFGFKEGAMLYDYDWSTDPDNPITNKPKPPRDIYAFSVIAGCLLSRMTISELLLSNQSCPPDIDAQLWEILSNCSLTDPQYRPSIDTLLLHLNKAYKAVNDVPRIHATATDVETLCTIFPGWAQDNDIHTSSVDPQGDLVYLFDSQTHRSTQAWRLEWDGRHSLTSLRLTACDIAGQISGEIGNLVHLRELWLDNNAFEGDIPRSIGKMRHLNSLRLGSNKLTGKVPVTLCQLTNLHELDLSNNPVTVLPTTLDDLVNLRILNLSKCALKQVPEAVFSLVNLEILDLCGRVDAVNAAQGTLAAVPPSIGKLVKLQRLNIANSVVAELPAEVGRLRHLTLLDVSNNRIVRLPAELGGLHLLATLKIASNPILDLPDSIGDLESLEHLDASFTKLEHLPDSIGELAHLAELLLGNTPIKALPDLIGRLSRLVSLDLEGCDLAALPDTIGQLQSLRDLCVQSLLEKQRRAAQRGRIPFNHIEHLPDSIGNLTMLTSFNAESTRLVALPDSFGRLSRLVACNLGYNEIEELPDSFGNFPRLVTLTLSFNSLKRLPAAIGGMRNLVMLYADGNRIESLPDSISQLESLELLSLSKNRLTMLPPSMSHLQSLNFLMLEENPIEAIPEWFGNLRQLSTLWLANTNIAVLPESFSRLTHLDDLAMNNCKLRALPDSFGQLESLRILKLENNHIASLPDSIAALTQLTRLSISGNPITTLPDWISNFWTLLMLFASSCKLKSVPESIGVLTRLSVIDLSDNDIEVLPESIGALTNLRMLHLKGNKLKALPDCIGNMALLINLDIGDNAISQLPDSIGRLRELSRLVAPRNQLRTLPETLRQLREMQAIDLGENQLESIPDIFAGLPKLSVLDLSKNQLTALPPLDGHLPSIGLIDLSFNKFPARPISARLLGQCSVNMEGNPFNWPGGVSESAVQGAA</sequence>
<dbReference type="Pfam" id="PF13855">
    <property type="entry name" value="LRR_8"/>
    <property type="match status" value="2"/>
</dbReference>
<reference evidence="5 6" key="1">
    <citation type="submission" date="2023-09" db="EMBL/GenBank/DDBJ databases">
        <title>Pangenome analysis of Batrachochytrium dendrobatidis and related Chytrids.</title>
        <authorList>
            <person name="Yacoub M.N."/>
            <person name="Stajich J.E."/>
            <person name="James T.Y."/>
        </authorList>
    </citation>
    <scope>NUCLEOTIDE SEQUENCE [LARGE SCALE GENOMIC DNA]</scope>
    <source>
        <strain evidence="5 6">JEL0888</strain>
    </source>
</reference>
<evidence type="ECO:0000313" key="6">
    <source>
        <dbReference type="Proteomes" id="UP001527925"/>
    </source>
</evidence>
<feature type="domain" description="Protein kinase" evidence="4">
    <location>
        <begin position="416"/>
        <end position="692"/>
    </location>
</feature>
<dbReference type="Pfam" id="PF23598">
    <property type="entry name" value="LRR_14"/>
    <property type="match status" value="3"/>
</dbReference>
<evidence type="ECO:0000313" key="5">
    <source>
        <dbReference type="EMBL" id="KAL2913327.1"/>
    </source>
</evidence>
<dbReference type="EMBL" id="JADGIZ020000048">
    <property type="protein sequence ID" value="KAL2913327.1"/>
    <property type="molecule type" value="Genomic_DNA"/>
</dbReference>
<dbReference type="InterPro" id="IPR032675">
    <property type="entry name" value="LRR_dom_sf"/>
</dbReference>
<evidence type="ECO:0000259" key="4">
    <source>
        <dbReference type="PROSITE" id="PS50011"/>
    </source>
</evidence>
<feature type="compositionally biased region" description="Polar residues" evidence="3">
    <location>
        <begin position="178"/>
        <end position="189"/>
    </location>
</feature>
<comment type="caution">
    <text evidence="5">The sequence shown here is derived from an EMBL/GenBank/DDBJ whole genome shotgun (WGS) entry which is preliminary data.</text>
</comment>
<dbReference type="InterPro" id="IPR011009">
    <property type="entry name" value="Kinase-like_dom_sf"/>
</dbReference>
<protein>
    <submittedName>
        <fullName evidence="5">U1 snRNP protein</fullName>
    </submittedName>
</protein>
<feature type="region of interest" description="Disordered" evidence="3">
    <location>
        <begin position="29"/>
        <end position="75"/>
    </location>
</feature>
<dbReference type="InterPro" id="IPR001245">
    <property type="entry name" value="Ser-Thr/Tyr_kinase_cat_dom"/>
</dbReference>
<dbReference type="SMART" id="SM00369">
    <property type="entry name" value="LRR_TYP"/>
    <property type="match status" value="20"/>
</dbReference>
<name>A0ABR4N1B2_9FUNG</name>
<evidence type="ECO:0000256" key="2">
    <source>
        <dbReference type="ARBA" id="ARBA00022737"/>
    </source>
</evidence>
<dbReference type="InterPro" id="IPR003591">
    <property type="entry name" value="Leu-rich_rpt_typical-subtyp"/>
</dbReference>
<dbReference type="SUPFAM" id="SSF52047">
    <property type="entry name" value="RNI-like"/>
    <property type="match status" value="1"/>
</dbReference>
<proteinExistence type="predicted"/>
<feature type="region of interest" description="Disordered" evidence="3">
    <location>
        <begin position="174"/>
        <end position="202"/>
    </location>
</feature>
<evidence type="ECO:0000256" key="3">
    <source>
        <dbReference type="SAM" id="MobiDB-lite"/>
    </source>
</evidence>
<dbReference type="Proteomes" id="UP001527925">
    <property type="component" value="Unassembled WGS sequence"/>
</dbReference>
<dbReference type="SMART" id="SM00364">
    <property type="entry name" value="LRR_BAC"/>
    <property type="match status" value="18"/>
</dbReference>
<dbReference type="InterPro" id="IPR055414">
    <property type="entry name" value="LRR_R13L4/SHOC2-like"/>
</dbReference>
<feature type="compositionally biased region" description="Low complexity" evidence="3">
    <location>
        <begin position="66"/>
        <end position="75"/>
    </location>
</feature>
<accession>A0ABR4N1B2</accession>
<keyword evidence="2" id="KW-0677">Repeat</keyword>
<evidence type="ECO:0000256" key="1">
    <source>
        <dbReference type="ARBA" id="ARBA00022614"/>
    </source>
</evidence>
<keyword evidence="6" id="KW-1185">Reference proteome</keyword>
<dbReference type="PROSITE" id="PS50011">
    <property type="entry name" value="PROTEIN_KINASE_DOM"/>
    <property type="match status" value="1"/>
</dbReference>
<dbReference type="SUPFAM" id="SSF56112">
    <property type="entry name" value="Protein kinase-like (PK-like)"/>
    <property type="match status" value="1"/>
</dbReference>
<dbReference type="Gene3D" id="3.80.10.10">
    <property type="entry name" value="Ribonuclease Inhibitor"/>
    <property type="match status" value="4"/>
</dbReference>
<gene>
    <name evidence="5" type="primary">PRP40_19</name>
    <name evidence="5" type="ORF">HK105_207205</name>
</gene>
<dbReference type="SUPFAM" id="SSF52058">
    <property type="entry name" value="L domain-like"/>
    <property type="match status" value="1"/>
</dbReference>
<dbReference type="PROSITE" id="PS51450">
    <property type="entry name" value="LRR"/>
    <property type="match status" value="4"/>
</dbReference>
<dbReference type="SMART" id="SM00365">
    <property type="entry name" value="LRR_SD22"/>
    <property type="match status" value="8"/>
</dbReference>
<dbReference type="InterPro" id="IPR050216">
    <property type="entry name" value="LRR_domain-containing"/>
</dbReference>
<dbReference type="Pfam" id="PF07714">
    <property type="entry name" value="PK_Tyr_Ser-Thr"/>
    <property type="match status" value="1"/>
</dbReference>
<keyword evidence="1" id="KW-0433">Leucine-rich repeat</keyword>
<dbReference type="PANTHER" id="PTHR48051:SF54">
    <property type="entry name" value="LEUCINE-RICH REPEAT-CONTAINING PROTEIN"/>
    <property type="match status" value="1"/>
</dbReference>
<organism evidence="5 6">
    <name type="scientific">Polyrhizophydium stewartii</name>
    <dbReference type="NCBI Taxonomy" id="2732419"/>
    <lineage>
        <taxon>Eukaryota</taxon>
        <taxon>Fungi</taxon>
        <taxon>Fungi incertae sedis</taxon>
        <taxon>Chytridiomycota</taxon>
        <taxon>Chytridiomycota incertae sedis</taxon>
        <taxon>Chytridiomycetes</taxon>
        <taxon>Rhizophydiales</taxon>
        <taxon>Rhizophydiales incertae sedis</taxon>
        <taxon>Polyrhizophydium</taxon>
    </lineage>
</organism>
<dbReference type="PANTHER" id="PTHR48051">
    <property type="match status" value="1"/>
</dbReference>
<dbReference type="InterPro" id="IPR001611">
    <property type="entry name" value="Leu-rich_rpt"/>
</dbReference>
<dbReference type="Gene3D" id="1.10.510.10">
    <property type="entry name" value="Transferase(Phosphotransferase) domain 1"/>
    <property type="match status" value="1"/>
</dbReference>
<dbReference type="InterPro" id="IPR000719">
    <property type="entry name" value="Prot_kinase_dom"/>
</dbReference>